<dbReference type="PANTHER" id="PTHR11895">
    <property type="entry name" value="TRANSAMIDASE"/>
    <property type="match status" value="1"/>
</dbReference>
<gene>
    <name evidence="3" type="ORF">SAMN04489834_3536</name>
</gene>
<dbReference type="PANTHER" id="PTHR11895:SF176">
    <property type="entry name" value="AMIDASE AMID-RELATED"/>
    <property type="match status" value="1"/>
</dbReference>
<dbReference type="SUPFAM" id="SSF75304">
    <property type="entry name" value="Amidase signature (AS) enzymes"/>
    <property type="match status" value="1"/>
</dbReference>
<evidence type="ECO:0000259" key="2">
    <source>
        <dbReference type="Pfam" id="PF01425"/>
    </source>
</evidence>
<protein>
    <submittedName>
        <fullName evidence="3">Aspartyl-tRNA(Asn)/glutamyl-tRNA(Gln) amidotransferase subunit A</fullName>
    </submittedName>
</protein>
<evidence type="ECO:0000313" key="4">
    <source>
        <dbReference type="Proteomes" id="UP000181956"/>
    </source>
</evidence>
<name>A0A1H1ZNJ0_9MICO</name>
<proteinExistence type="predicted"/>
<sequence length="411" mass="41996">MMLTADMFPTAHPHSAAPASGGEDARSLALAVSEQAMRQHRDSNIVILDTLERARSAPAPGDGPLAGFTLAVKDMIDIAGLPTSRGSALYGGLDSLQSAECVTLLESAGAALVAKVNLHEFAYGVSNENPHWGDVLNPTYPHLIPGGSSGGTAAAVAAGIARIGLGTDTAGSIRMPAACCGVVGLRPRTGRVAGRGVAPLAPSFDVVGPMAASVSDTALAWSVLSGEALAGARPLRGLVVGVIEGSVAAEPLREAGAELRPFTLPDGVLDVFWTAFRAEVTRTHEGTYPRSAAAYSENVRAKLAAASGVTAAAHRSALASLAVMREELLSRMTGVDVLASDTLGCPTPPVGADELDYRDDLGRLVAPFSALDLPALAIGNLQIVGRTEAEVLAVGLGWEHEVGTIPRADGV</sequence>
<dbReference type="InterPro" id="IPR020556">
    <property type="entry name" value="Amidase_CS"/>
</dbReference>
<dbReference type="InterPro" id="IPR036928">
    <property type="entry name" value="AS_sf"/>
</dbReference>
<dbReference type="Pfam" id="PF01425">
    <property type="entry name" value="Amidase"/>
    <property type="match status" value="1"/>
</dbReference>
<dbReference type="Gene3D" id="3.90.1300.10">
    <property type="entry name" value="Amidase signature (AS) domain"/>
    <property type="match status" value="1"/>
</dbReference>
<feature type="region of interest" description="Disordered" evidence="1">
    <location>
        <begin position="1"/>
        <end position="22"/>
    </location>
</feature>
<feature type="compositionally biased region" description="Low complexity" evidence="1">
    <location>
        <begin position="11"/>
        <end position="22"/>
    </location>
</feature>
<dbReference type="GO" id="GO:0016740">
    <property type="term" value="F:transferase activity"/>
    <property type="evidence" value="ECO:0007669"/>
    <property type="project" value="UniProtKB-KW"/>
</dbReference>
<dbReference type="STRING" id="412690.SAMN04489834_3536"/>
<dbReference type="EMBL" id="LT629742">
    <property type="protein sequence ID" value="SDT35371.1"/>
    <property type="molecule type" value="Genomic_DNA"/>
</dbReference>
<feature type="domain" description="Amidase" evidence="2">
    <location>
        <begin position="49"/>
        <end position="227"/>
    </location>
</feature>
<dbReference type="PROSITE" id="PS00571">
    <property type="entry name" value="AMIDASES"/>
    <property type="match status" value="1"/>
</dbReference>
<reference evidence="4" key="1">
    <citation type="submission" date="2016-10" db="EMBL/GenBank/DDBJ databases">
        <authorList>
            <person name="Varghese N."/>
            <person name="Submissions S."/>
        </authorList>
    </citation>
    <scope>NUCLEOTIDE SEQUENCE [LARGE SCALE GENOMIC DNA]</scope>
    <source>
        <strain evidence="4">DSM 21772</strain>
    </source>
</reference>
<evidence type="ECO:0000256" key="1">
    <source>
        <dbReference type="SAM" id="MobiDB-lite"/>
    </source>
</evidence>
<dbReference type="Proteomes" id="UP000181956">
    <property type="component" value="Chromosome I"/>
</dbReference>
<accession>A0A1H1ZNJ0</accession>
<keyword evidence="3" id="KW-0808">Transferase</keyword>
<dbReference type="InterPro" id="IPR023631">
    <property type="entry name" value="Amidase_dom"/>
</dbReference>
<evidence type="ECO:0000313" key="3">
    <source>
        <dbReference type="EMBL" id="SDT35371.1"/>
    </source>
</evidence>
<dbReference type="InterPro" id="IPR000120">
    <property type="entry name" value="Amidase"/>
</dbReference>
<dbReference type="AlphaFoldDB" id="A0A1H1ZNJ0"/>
<organism evidence="3 4">
    <name type="scientific">Microterricola viridarii</name>
    <dbReference type="NCBI Taxonomy" id="412690"/>
    <lineage>
        <taxon>Bacteria</taxon>
        <taxon>Bacillati</taxon>
        <taxon>Actinomycetota</taxon>
        <taxon>Actinomycetes</taxon>
        <taxon>Micrococcales</taxon>
        <taxon>Microbacteriaceae</taxon>
        <taxon>Microterricola</taxon>
    </lineage>
</organism>
<keyword evidence="4" id="KW-1185">Reference proteome</keyword>